<dbReference type="InterPro" id="IPR043461">
    <property type="entry name" value="LpxH-like"/>
</dbReference>
<dbReference type="InterPro" id="IPR029052">
    <property type="entry name" value="Metallo-depent_PP-like"/>
</dbReference>
<accession>A0A1W1BSE3</accession>
<dbReference type="PANTHER" id="PTHR34990:SF2">
    <property type="entry name" value="BLL8164 PROTEIN"/>
    <property type="match status" value="1"/>
</dbReference>
<dbReference type="Pfam" id="PF00149">
    <property type="entry name" value="Metallophos"/>
    <property type="match status" value="1"/>
</dbReference>
<dbReference type="GO" id="GO:0046872">
    <property type="term" value="F:metal ion binding"/>
    <property type="evidence" value="ECO:0007669"/>
    <property type="project" value="UniProtKB-KW"/>
</dbReference>
<feature type="domain" description="Calcineurin-like phosphoesterase" evidence="6">
    <location>
        <begin position="11"/>
        <end position="197"/>
    </location>
</feature>
<name>A0A1W1BSE3_9ZZZZ</name>
<evidence type="ECO:0000259" key="6">
    <source>
        <dbReference type="Pfam" id="PF00149"/>
    </source>
</evidence>
<evidence type="ECO:0000256" key="5">
    <source>
        <dbReference type="ARBA" id="ARBA00023211"/>
    </source>
</evidence>
<keyword evidence="2" id="KW-0997">Cell inner membrane</keyword>
<dbReference type="PANTHER" id="PTHR34990">
    <property type="entry name" value="UDP-2,3-DIACYLGLUCOSAMINE HYDROLASE-RELATED"/>
    <property type="match status" value="1"/>
</dbReference>
<dbReference type="SUPFAM" id="SSF56300">
    <property type="entry name" value="Metallo-dependent phosphatases"/>
    <property type="match status" value="1"/>
</dbReference>
<dbReference type="InterPro" id="IPR004843">
    <property type="entry name" value="Calcineurin-like_PHP"/>
</dbReference>
<dbReference type="GO" id="GO:0016020">
    <property type="term" value="C:membrane"/>
    <property type="evidence" value="ECO:0007669"/>
    <property type="project" value="GOC"/>
</dbReference>
<dbReference type="EMBL" id="FPHG01000030">
    <property type="protein sequence ID" value="SFV56459.1"/>
    <property type="molecule type" value="Genomic_DNA"/>
</dbReference>
<sequence length="230" mass="27600">MCHREIKENAIFIADSHYPHHGKELFNILKAIDKREIITEQLFLIGDNFDLLFGYNQYIKSFSQDAITILDKLSYKIEIYYFEGNHDFLLSDIFKNIHIYTREEQPISFNYKNRIVSISHGDKYDTNILYTLYSKILRNRYFIKLLKPFEKNIINHQIDKLKTKKICHKFKNFEKKVDKILENYSNSDIVIEGHFHQEKIIKNYYSLPSLACQKKIGIIKNSKIEFILFR</sequence>
<dbReference type="Gene3D" id="3.60.21.10">
    <property type="match status" value="1"/>
</dbReference>
<gene>
    <name evidence="7" type="ORF">MNB_SV-9-143</name>
</gene>
<evidence type="ECO:0000256" key="2">
    <source>
        <dbReference type="ARBA" id="ARBA00022519"/>
    </source>
</evidence>
<organism evidence="7">
    <name type="scientific">hydrothermal vent metagenome</name>
    <dbReference type="NCBI Taxonomy" id="652676"/>
    <lineage>
        <taxon>unclassified sequences</taxon>
        <taxon>metagenomes</taxon>
        <taxon>ecological metagenomes</taxon>
    </lineage>
</organism>
<keyword evidence="5" id="KW-0464">Manganese</keyword>
<dbReference type="AlphaFoldDB" id="A0A1W1BSE3"/>
<evidence type="ECO:0000313" key="7">
    <source>
        <dbReference type="EMBL" id="SFV56459.1"/>
    </source>
</evidence>
<evidence type="ECO:0000256" key="4">
    <source>
        <dbReference type="ARBA" id="ARBA00023136"/>
    </source>
</evidence>
<proteinExistence type="predicted"/>
<keyword evidence="3" id="KW-0479">Metal-binding</keyword>
<reference evidence="7" key="1">
    <citation type="submission" date="2016-10" db="EMBL/GenBank/DDBJ databases">
        <authorList>
            <person name="de Groot N.N."/>
        </authorList>
    </citation>
    <scope>NUCLEOTIDE SEQUENCE</scope>
</reference>
<keyword evidence="1" id="KW-1003">Cell membrane</keyword>
<dbReference type="GO" id="GO:0009245">
    <property type="term" value="P:lipid A biosynthetic process"/>
    <property type="evidence" value="ECO:0007669"/>
    <property type="project" value="TreeGrafter"/>
</dbReference>
<dbReference type="GO" id="GO:0008758">
    <property type="term" value="F:UDP-2,3-diacylglucosamine hydrolase activity"/>
    <property type="evidence" value="ECO:0007669"/>
    <property type="project" value="TreeGrafter"/>
</dbReference>
<evidence type="ECO:0000256" key="1">
    <source>
        <dbReference type="ARBA" id="ARBA00022475"/>
    </source>
</evidence>
<keyword evidence="4" id="KW-0472">Membrane</keyword>
<protein>
    <recommendedName>
        <fullName evidence="6">Calcineurin-like phosphoesterase domain-containing protein</fullName>
    </recommendedName>
</protein>
<evidence type="ECO:0000256" key="3">
    <source>
        <dbReference type="ARBA" id="ARBA00022723"/>
    </source>
</evidence>